<dbReference type="Pfam" id="PF13411">
    <property type="entry name" value="MerR_1"/>
    <property type="match status" value="1"/>
</dbReference>
<evidence type="ECO:0000259" key="5">
    <source>
        <dbReference type="PROSITE" id="PS50937"/>
    </source>
</evidence>
<proteinExistence type="predicted"/>
<dbReference type="InterPro" id="IPR009061">
    <property type="entry name" value="DNA-bd_dom_put_sf"/>
</dbReference>
<keyword evidence="1" id="KW-0678">Repressor</keyword>
<dbReference type="CDD" id="cd01104">
    <property type="entry name" value="HTH_MlrA-CarA"/>
    <property type="match status" value="1"/>
</dbReference>
<reference evidence="6 7" key="1">
    <citation type="submission" date="2017-10" db="EMBL/GenBank/DDBJ databases">
        <title>Paenichitinophaga pekingensis gen. nov., sp. nov., isolated from activated sludge.</title>
        <authorList>
            <person name="Jin D."/>
            <person name="Kong X."/>
            <person name="Deng Y."/>
            <person name="Bai Z."/>
        </authorList>
    </citation>
    <scope>NUCLEOTIDE SEQUENCE [LARGE SCALE GENOMIC DNA]</scope>
    <source>
        <strain evidence="6 7">13</strain>
    </source>
</reference>
<evidence type="ECO:0000256" key="1">
    <source>
        <dbReference type="ARBA" id="ARBA00022491"/>
    </source>
</evidence>
<dbReference type="AlphaFoldDB" id="A0A291QVA4"/>
<dbReference type="PROSITE" id="PS50937">
    <property type="entry name" value="HTH_MERR_2"/>
    <property type="match status" value="1"/>
</dbReference>
<keyword evidence="7" id="KW-1185">Reference proteome</keyword>
<dbReference type="KEGG" id="cbae:COR50_12710"/>
<dbReference type="Gene3D" id="3.40.50.280">
    <property type="entry name" value="Cobalamin-binding domain"/>
    <property type="match status" value="1"/>
</dbReference>
<evidence type="ECO:0000313" key="7">
    <source>
        <dbReference type="Proteomes" id="UP000220133"/>
    </source>
</evidence>
<evidence type="ECO:0000256" key="3">
    <source>
        <dbReference type="ARBA" id="ARBA00023125"/>
    </source>
</evidence>
<dbReference type="RefSeq" id="WP_098194336.1">
    <property type="nucleotide sequence ID" value="NZ_CP023777.1"/>
</dbReference>
<keyword evidence="4" id="KW-0804">Transcription</keyword>
<evidence type="ECO:0000313" key="6">
    <source>
        <dbReference type="EMBL" id="ATL47959.1"/>
    </source>
</evidence>
<dbReference type="Pfam" id="PF02607">
    <property type="entry name" value="B12-binding_2"/>
    <property type="match status" value="1"/>
</dbReference>
<sequence length="299" mass="34735">MTYIKTLNSFTIKDVEKLTGIKAHTIRIWEQRYQILRPKRKDTNHRVYDNDDLKHIMRIAYLYHNGYKISKLAQMSDEEIIRLSLEQPTSNNYYQLQVNQLVEAMIDFDQAKFEKIFHTVILRIGFEQCILQVIYPYLEKVGLLWLTGSVVPAQEHFASMIIRKKMLVAIDGLELPTNGNYHFLLFLPEGEHHEIPVLFVQYLLKKTGFPVINFGPNVPLEDLKFYTMHKPVSHLYAHIVTHYMKKEMDHFVQNLSSLFPGTTVIVSGASVENVSQPAPANVILLKSVHEVMQYIYALA</sequence>
<gene>
    <name evidence="6" type="ORF">COR50_12710</name>
</gene>
<evidence type="ECO:0000256" key="2">
    <source>
        <dbReference type="ARBA" id="ARBA00023015"/>
    </source>
</evidence>
<dbReference type="InterPro" id="IPR036724">
    <property type="entry name" value="Cobalamin-bd_sf"/>
</dbReference>
<protein>
    <submittedName>
        <fullName evidence="6">Helix-turn-helix-type transcriptional regulator</fullName>
    </submittedName>
</protein>
<dbReference type="Gene3D" id="1.10.1240.10">
    <property type="entry name" value="Methionine synthase domain"/>
    <property type="match status" value="1"/>
</dbReference>
<dbReference type="InterPro" id="IPR047057">
    <property type="entry name" value="MerR_fam"/>
</dbReference>
<keyword evidence="3" id="KW-0238">DNA-binding</keyword>
<dbReference type="PANTHER" id="PTHR30204:SF69">
    <property type="entry name" value="MERR-FAMILY TRANSCRIPTIONAL REGULATOR"/>
    <property type="match status" value="1"/>
</dbReference>
<dbReference type="Proteomes" id="UP000220133">
    <property type="component" value="Chromosome"/>
</dbReference>
<evidence type="ECO:0000256" key="4">
    <source>
        <dbReference type="ARBA" id="ARBA00023163"/>
    </source>
</evidence>
<keyword evidence="2" id="KW-0805">Transcription regulation</keyword>
<dbReference type="SMART" id="SM00422">
    <property type="entry name" value="HTH_MERR"/>
    <property type="match status" value="1"/>
</dbReference>
<dbReference type="Gene3D" id="1.10.1660.10">
    <property type="match status" value="1"/>
</dbReference>
<dbReference type="SUPFAM" id="SSF46955">
    <property type="entry name" value="Putative DNA-binding domain"/>
    <property type="match status" value="1"/>
</dbReference>
<accession>A0A291QVA4</accession>
<dbReference type="InterPro" id="IPR036594">
    <property type="entry name" value="Meth_synthase_dom"/>
</dbReference>
<name>A0A291QVA4_9BACT</name>
<organism evidence="6 7">
    <name type="scientific">Chitinophaga caeni</name>
    <dbReference type="NCBI Taxonomy" id="2029983"/>
    <lineage>
        <taxon>Bacteria</taxon>
        <taxon>Pseudomonadati</taxon>
        <taxon>Bacteroidota</taxon>
        <taxon>Chitinophagia</taxon>
        <taxon>Chitinophagales</taxon>
        <taxon>Chitinophagaceae</taxon>
        <taxon>Chitinophaga</taxon>
    </lineage>
</organism>
<dbReference type="PANTHER" id="PTHR30204">
    <property type="entry name" value="REDOX-CYCLING DRUG-SENSING TRANSCRIPTIONAL ACTIVATOR SOXR"/>
    <property type="match status" value="1"/>
</dbReference>
<dbReference type="InterPro" id="IPR003759">
    <property type="entry name" value="Cbl-bd_cap"/>
</dbReference>
<dbReference type="GO" id="GO:0003700">
    <property type="term" value="F:DNA-binding transcription factor activity"/>
    <property type="evidence" value="ECO:0007669"/>
    <property type="project" value="InterPro"/>
</dbReference>
<dbReference type="GO" id="GO:0003677">
    <property type="term" value="F:DNA binding"/>
    <property type="evidence" value="ECO:0007669"/>
    <property type="project" value="UniProtKB-KW"/>
</dbReference>
<dbReference type="GO" id="GO:0046872">
    <property type="term" value="F:metal ion binding"/>
    <property type="evidence" value="ECO:0007669"/>
    <property type="project" value="InterPro"/>
</dbReference>
<feature type="domain" description="HTH merR-type" evidence="5">
    <location>
        <begin position="9"/>
        <end position="78"/>
    </location>
</feature>
<dbReference type="GO" id="GO:0031419">
    <property type="term" value="F:cobalamin binding"/>
    <property type="evidence" value="ECO:0007669"/>
    <property type="project" value="InterPro"/>
</dbReference>
<dbReference type="OrthoDB" id="9800334at2"/>
<dbReference type="EMBL" id="CP023777">
    <property type="protein sequence ID" value="ATL47959.1"/>
    <property type="molecule type" value="Genomic_DNA"/>
</dbReference>
<dbReference type="InterPro" id="IPR000551">
    <property type="entry name" value="MerR-type_HTH_dom"/>
</dbReference>
<dbReference type="SUPFAM" id="SSF52242">
    <property type="entry name" value="Cobalamin (vitamin B12)-binding domain"/>
    <property type="match status" value="1"/>
</dbReference>